<keyword evidence="1" id="KW-0732">Signal</keyword>
<organism evidence="3 4">
    <name type="scientific">Cellulomonas soli</name>
    <dbReference type="NCBI Taxonomy" id="931535"/>
    <lineage>
        <taxon>Bacteria</taxon>
        <taxon>Bacillati</taxon>
        <taxon>Actinomycetota</taxon>
        <taxon>Actinomycetes</taxon>
        <taxon>Micrococcales</taxon>
        <taxon>Cellulomonadaceae</taxon>
        <taxon>Cellulomonas</taxon>
    </lineage>
</organism>
<evidence type="ECO:0000313" key="4">
    <source>
        <dbReference type="Proteomes" id="UP000321798"/>
    </source>
</evidence>
<dbReference type="Pfam" id="PF00801">
    <property type="entry name" value="PKD"/>
    <property type="match status" value="1"/>
</dbReference>
<dbReference type="InterPro" id="IPR013783">
    <property type="entry name" value="Ig-like_fold"/>
</dbReference>
<dbReference type="GO" id="GO:0005975">
    <property type="term" value="P:carbohydrate metabolic process"/>
    <property type="evidence" value="ECO:0007669"/>
    <property type="project" value="UniProtKB-ARBA"/>
</dbReference>
<dbReference type="OrthoDB" id="5192284at2"/>
<feature type="chain" id="PRO_5022155165" description="PKD domain-containing protein" evidence="1">
    <location>
        <begin position="28"/>
        <end position="299"/>
    </location>
</feature>
<evidence type="ECO:0000313" key="3">
    <source>
        <dbReference type="EMBL" id="GEP69907.1"/>
    </source>
</evidence>
<feature type="signal peptide" evidence="1">
    <location>
        <begin position="1"/>
        <end position="27"/>
    </location>
</feature>
<sequence>MRDPMRLVFAILLGAVLLMLDATTGFASDDSGAYSARGYAHDDVVTMQNGQVRRDELAAAANPAASPWEYARIAHCGMETWIVPDDQTLTTCMGTPIACENDATPYAPLYRRPTGSTDDSTWERIGDWTCPEVTVPAFTAQDLRNLLIVSGTAGLQPGDGALLVNHPNIVYTDATDQAFTTTLLGFTFDVTVTATTFTWDFDDGTPTLSTTDPGTAYRTSSGDDLDGYLTHTYTQPGTHAMTLTTTWAGRYRVQGDTDWQDVLGTATTTASSRTFDVVERQADLVADDCDADPTAPGCG</sequence>
<accession>A0A512PFD4</accession>
<evidence type="ECO:0000259" key="2">
    <source>
        <dbReference type="PROSITE" id="PS50093"/>
    </source>
</evidence>
<dbReference type="EMBL" id="BKAL01000008">
    <property type="protein sequence ID" value="GEP69907.1"/>
    <property type="molecule type" value="Genomic_DNA"/>
</dbReference>
<dbReference type="Gene3D" id="2.60.40.10">
    <property type="entry name" value="Immunoglobulins"/>
    <property type="match status" value="1"/>
</dbReference>
<gene>
    <name evidence="3" type="ORF">CSO01_26220</name>
</gene>
<protein>
    <recommendedName>
        <fullName evidence="2">PKD domain-containing protein</fullName>
    </recommendedName>
</protein>
<comment type="caution">
    <text evidence="3">The sequence shown here is derived from an EMBL/GenBank/DDBJ whole genome shotgun (WGS) entry which is preliminary data.</text>
</comment>
<keyword evidence="4" id="KW-1185">Reference proteome</keyword>
<dbReference type="InterPro" id="IPR035986">
    <property type="entry name" value="PKD_dom_sf"/>
</dbReference>
<evidence type="ECO:0000256" key="1">
    <source>
        <dbReference type="SAM" id="SignalP"/>
    </source>
</evidence>
<dbReference type="InterPro" id="IPR000601">
    <property type="entry name" value="PKD_dom"/>
</dbReference>
<dbReference type="RefSeq" id="WP_146953674.1">
    <property type="nucleotide sequence ID" value="NZ_BAABBJ010000001.1"/>
</dbReference>
<feature type="domain" description="PKD" evidence="2">
    <location>
        <begin position="167"/>
        <end position="246"/>
    </location>
</feature>
<dbReference type="AlphaFoldDB" id="A0A512PFD4"/>
<name>A0A512PFD4_9CELL</name>
<proteinExistence type="predicted"/>
<dbReference type="PROSITE" id="PS50093">
    <property type="entry name" value="PKD"/>
    <property type="match status" value="1"/>
</dbReference>
<dbReference type="SUPFAM" id="SSF49299">
    <property type="entry name" value="PKD domain"/>
    <property type="match status" value="1"/>
</dbReference>
<dbReference type="CDD" id="cd00146">
    <property type="entry name" value="PKD"/>
    <property type="match status" value="1"/>
</dbReference>
<reference evidence="3 4" key="1">
    <citation type="submission" date="2019-07" db="EMBL/GenBank/DDBJ databases">
        <title>Whole genome shotgun sequence of Cellulomonas soli NBRC 109434.</title>
        <authorList>
            <person name="Hosoyama A."/>
            <person name="Uohara A."/>
            <person name="Ohji S."/>
            <person name="Ichikawa N."/>
        </authorList>
    </citation>
    <scope>NUCLEOTIDE SEQUENCE [LARGE SCALE GENOMIC DNA]</scope>
    <source>
        <strain evidence="3 4">NBRC 109434</strain>
    </source>
</reference>
<dbReference type="Proteomes" id="UP000321798">
    <property type="component" value="Unassembled WGS sequence"/>
</dbReference>